<keyword evidence="7 8" id="KW-0472">Membrane</keyword>
<feature type="transmembrane region" description="Helical" evidence="8">
    <location>
        <begin position="104"/>
        <end position="125"/>
    </location>
</feature>
<feature type="transmembrane region" description="Helical" evidence="8">
    <location>
        <begin position="255"/>
        <end position="275"/>
    </location>
</feature>
<name>A0ABV4KBB0_9FLAO</name>
<feature type="transmembrane region" description="Helical" evidence="8">
    <location>
        <begin position="282"/>
        <end position="302"/>
    </location>
</feature>
<feature type="transmembrane region" description="Helical" evidence="8">
    <location>
        <begin position="12"/>
        <end position="31"/>
    </location>
</feature>
<dbReference type="PROSITE" id="PS50850">
    <property type="entry name" value="MFS"/>
    <property type="match status" value="1"/>
</dbReference>
<comment type="caution">
    <text evidence="10">The sequence shown here is derived from an EMBL/GenBank/DDBJ whole genome shotgun (WGS) entry which is preliminary data.</text>
</comment>
<feature type="transmembrane region" description="Helical" evidence="8">
    <location>
        <begin position="371"/>
        <end position="393"/>
    </location>
</feature>
<keyword evidence="5 8" id="KW-0812">Transmembrane</keyword>
<feature type="transmembrane region" description="Helical" evidence="8">
    <location>
        <begin position="79"/>
        <end position="98"/>
    </location>
</feature>
<dbReference type="CDD" id="cd17320">
    <property type="entry name" value="MFS_MdfA_MDR_like"/>
    <property type="match status" value="1"/>
</dbReference>
<dbReference type="RefSeq" id="WP_371569087.1">
    <property type="nucleotide sequence ID" value="NZ_JASMRN010000004.1"/>
</dbReference>
<sequence length="400" mass="43748">MLKNIRSSQFEFVALMASLMSVVALAIDALLPALDIIGIDIGTTNLVDNQLLITMIFLGLGFGPLIFGPLSDSVGRKPVVYVGFALFIGASFICVNATSLEVMVLGRILQGIGLSAPRTISIAIIRDMYSGDHMARIMSFVTVVFILVPVIAPAMGKFVLDYYNWHGIFYIQVLISLLVSLWFWRRQPETLSVNNKKKFSITGFTSEFKELFRFKRTIGYTVISGFITGSFMVYLSSSQQIFENQYQLKNEFPLIFAGLAIAIGAAVFSNGVLVIKYGMEKLITVALLSFFIVSAIYVGLFFNDSNPAVGVLILFFGLQFFSIGFLFGNVRAMAMEPVGHIAGTAAAVTGCISTIMAVPISIFIGRFITTTALPLFIGFSICSALALALLFYLKKEEKAI</sequence>
<feature type="transmembrane region" description="Helical" evidence="8">
    <location>
        <begin position="308"/>
        <end position="328"/>
    </location>
</feature>
<dbReference type="PANTHER" id="PTHR23502:SF132">
    <property type="entry name" value="POLYAMINE TRANSPORTER 2-RELATED"/>
    <property type="match status" value="1"/>
</dbReference>
<reference evidence="10 11" key="1">
    <citation type="submission" date="2023-05" db="EMBL/GenBank/DDBJ databases">
        <title>Adaptations of aquatic viruses from atmosphere-close ecosystems of the Central Arctic Ocean.</title>
        <authorList>
            <person name="Rahlff J."/>
            <person name="Holmfeldt K."/>
        </authorList>
    </citation>
    <scope>NUCLEOTIDE SEQUENCE [LARGE SCALE GENOMIC DNA]</scope>
    <source>
        <strain evidence="10 11">Arc14</strain>
    </source>
</reference>
<feature type="transmembrane region" description="Helical" evidence="8">
    <location>
        <begin position="51"/>
        <end position="67"/>
    </location>
</feature>
<dbReference type="PANTHER" id="PTHR23502">
    <property type="entry name" value="MAJOR FACILITATOR SUPERFAMILY"/>
    <property type="match status" value="1"/>
</dbReference>
<gene>
    <name evidence="10" type="ORF">QO192_06505</name>
</gene>
<evidence type="ECO:0000256" key="8">
    <source>
        <dbReference type="SAM" id="Phobius"/>
    </source>
</evidence>
<evidence type="ECO:0000256" key="3">
    <source>
        <dbReference type="ARBA" id="ARBA00022448"/>
    </source>
</evidence>
<dbReference type="InterPro" id="IPR020846">
    <property type="entry name" value="MFS_dom"/>
</dbReference>
<evidence type="ECO:0000256" key="7">
    <source>
        <dbReference type="ARBA" id="ARBA00023136"/>
    </source>
</evidence>
<accession>A0ABV4KBB0</accession>
<dbReference type="Proteomes" id="UP001568894">
    <property type="component" value="Unassembled WGS sequence"/>
</dbReference>
<feature type="domain" description="Major facilitator superfamily (MFS) profile" evidence="9">
    <location>
        <begin position="10"/>
        <end position="398"/>
    </location>
</feature>
<dbReference type="SUPFAM" id="SSF103473">
    <property type="entry name" value="MFS general substrate transporter"/>
    <property type="match status" value="1"/>
</dbReference>
<evidence type="ECO:0000256" key="6">
    <source>
        <dbReference type="ARBA" id="ARBA00022989"/>
    </source>
</evidence>
<dbReference type="InterPro" id="IPR036259">
    <property type="entry name" value="MFS_trans_sf"/>
</dbReference>
<feature type="transmembrane region" description="Helical" evidence="8">
    <location>
        <begin position="162"/>
        <end position="184"/>
    </location>
</feature>
<feature type="transmembrane region" description="Helical" evidence="8">
    <location>
        <begin position="137"/>
        <end position="156"/>
    </location>
</feature>
<feature type="transmembrane region" description="Helical" evidence="8">
    <location>
        <begin position="217"/>
        <end position="235"/>
    </location>
</feature>
<dbReference type="InterPro" id="IPR004812">
    <property type="entry name" value="Efflux_drug-R_Bcr/CmlA"/>
</dbReference>
<protein>
    <submittedName>
        <fullName evidence="10">Multidrug effflux MFS transporter</fullName>
    </submittedName>
</protein>
<dbReference type="EMBL" id="JASMRN010000004">
    <property type="protein sequence ID" value="MEZ7514933.1"/>
    <property type="molecule type" value="Genomic_DNA"/>
</dbReference>
<evidence type="ECO:0000313" key="10">
    <source>
        <dbReference type="EMBL" id="MEZ7514933.1"/>
    </source>
</evidence>
<keyword evidence="6 8" id="KW-1133">Transmembrane helix</keyword>
<proteinExistence type="inferred from homology"/>
<evidence type="ECO:0000256" key="2">
    <source>
        <dbReference type="ARBA" id="ARBA00006236"/>
    </source>
</evidence>
<dbReference type="Pfam" id="PF07690">
    <property type="entry name" value="MFS_1"/>
    <property type="match status" value="1"/>
</dbReference>
<evidence type="ECO:0000256" key="1">
    <source>
        <dbReference type="ARBA" id="ARBA00004651"/>
    </source>
</evidence>
<keyword evidence="11" id="KW-1185">Reference proteome</keyword>
<comment type="subcellular location">
    <subcellularLocation>
        <location evidence="1">Cell membrane</location>
        <topology evidence="1">Multi-pass membrane protein</topology>
    </subcellularLocation>
</comment>
<dbReference type="Gene3D" id="1.20.1720.10">
    <property type="entry name" value="Multidrug resistance protein D"/>
    <property type="match status" value="1"/>
</dbReference>
<evidence type="ECO:0000256" key="5">
    <source>
        <dbReference type="ARBA" id="ARBA00022692"/>
    </source>
</evidence>
<keyword evidence="3" id="KW-0813">Transport</keyword>
<evidence type="ECO:0000313" key="11">
    <source>
        <dbReference type="Proteomes" id="UP001568894"/>
    </source>
</evidence>
<comment type="similarity">
    <text evidence="2">Belongs to the major facilitator superfamily. Bcr/CmlA family.</text>
</comment>
<evidence type="ECO:0000256" key="4">
    <source>
        <dbReference type="ARBA" id="ARBA00022475"/>
    </source>
</evidence>
<organism evidence="10 11">
    <name type="scientific">Flavobacterium frigidarium</name>
    <dbReference type="NCBI Taxonomy" id="99286"/>
    <lineage>
        <taxon>Bacteria</taxon>
        <taxon>Pseudomonadati</taxon>
        <taxon>Bacteroidota</taxon>
        <taxon>Flavobacteriia</taxon>
        <taxon>Flavobacteriales</taxon>
        <taxon>Flavobacteriaceae</taxon>
        <taxon>Flavobacterium</taxon>
    </lineage>
</organism>
<feature type="transmembrane region" description="Helical" evidence="8">
    <location>
        <begin position="340"/>
        <end position="365"/>
    </location>
</feature>
<dbReference type="NCBIfam" id="TIGR00710">
    <property type="entry name" value="efflux_Bcr_CflA"/>
    <property type="match status" value="1"/>
</dbReference>
<evidence type="ECO:0000259" key="9">
    <source>
        <dbReference type="PROSITE" id="PS50850"/>
    </source>
</evidence>
<keyword evidence="4" id="KW-1003">Cell membrane</keyword>
<dbReference type="InterPro" id="IPR011701">
    <property type="entry name" value="MFS"/>
</dbReference>